<keyword evidence="3" id="KW-0210">Decarboxylase</keyword>
<dbReference type="InterPro" id="IPR036633">
    <property type="entry name" value="Prn/Lys/Arg_de-COase_C_sf"/>
</dbReference>
<dbReference type="InterPro" id="IPR008286">
    <property type="entry name" value="Prn/Lys/Arg_de-COase_C"/>
</dbReference>
<sequence>MLETIDEFRNAGTYSFGLPGHRLGRGVDERTAATLSRGVFEADIEVAKQAVPEAEKLFADAVGARDAVFTTCGSSISIHTALLTVTGPGRRILIDRNVHKSVVASLILAGAEPVWLRPRWDYENEIAHPATAGDVSEALERHPDVSAVLAITPTEYGTGADVRGIAEACHRRGVPLLVDEAWGAHFPFHPDLPTAAVRAGADLTIQSLHKAGGGLCQSSIILLGHGDLVDPVDLRLRLDLITTTSPSALFYGSIDGWRRHLAAEGEHLLGQALERAARLRERLGAVPGLAVMGPDIIGHDSVAEWDPLKLSVEVADLGITGYQARAWLESEQKVLAQLGDARRVICALSYADDDAAIERLARAFEALAAAPPKPDRPSLAIPPLDELNLEQAMSPRDAFFARTEQVKDPVGRIAAEMISPYPPGVPAVLPGERFTAPVVEYLRAGKAAGMTIPDASDPDLETFRVVRE</sequence>
<evidence type="ECO:0000313" key="8">
    <source>
        <dbReference type="EMBL" id="SHN76064.1"/>
    </source>
</evidence>
<keyword evidence="4" id="KW-0663">Pyridoxal phosphate</keyword>
<comment type="cofactor">
    <cofactor evidence="1">
        <name>pyridoxal 5'-phosphate</name>
        <dbReference type="ChEBI" id="CHEBI:597326"/>
    </cofactor>
</comment>
<comment type="similarity">
    <text evidence="2">Belongs to the Orn/Lys/Arg decarboxylase class-I family.</text>
</comment>
<dbReference type="Gene3D" id="3.90.100.10">
    <property type="entry name" value="Orn/Lys/Arg decarboxylase, C-terminal domain"/>
    <property type="match status" value="1"/>
</dbReference>
<dbReference type="SUPFAM" id="SSF53383">
    <property type="entry name" value="PLP-dependent transferases"/>
    <property type="match status" value="1"/>
</dbReference>
<dbReference type="Gene3D" id="3.40.640.10">
    <property type="entry name" value="Type I PLP-dependent aspartate aminotransferase-like (Major domain)"/>
    <property type="match status" value="1"/>
</dbReference>
<evidence type="ECO:0000256" key="2">
    <source>
        <dbReference type="ARBA" id="ARBA00010671"/>
    </source>
</evidence>
<organism evidence="8 9">
    <name type="scientific">Cryptosporangium aurantiacum</name>
    <dbReference type="NCBI Taxonomy" id="134849"/>
    <lineage>
        <taxon>Bacteria</taxon>
        <taxon>Bacillati</taxon>
        <taxon>Actinomycetota</taxon>
        <taxon>Actinomycetes</taxon>
        <taxon>Cryptosporangiales</taxon>
        <taxon>Cryptosporangiaceae</taxon>
        <taxon>Cryptosporangium</taxon>
    </lineage>
</organism>
<evidence type="ECO:0000256" key="4">
    <source>
        <dbReference type="ARBA" id="ARBA00022898"/>
    </source>
</evidence>
<dbReference type="InterPro" id="IPR052357">
    <property type="entry name" value="Orn_Lys_Arg_decarboxylase-I"/>
</dbReference>
<protein>
    <submittedName>
        <fullName evidence="8">Arginine/lysine/ornithine decarboxylase</fullName>
    </submittedName>
</protein>
<gene>
    <name evidence="8" type="ORF">SAMN05443668_107444</name>
</gene>
<dbReference type="STRING" id="134849.SAMN05443668_107444"/>
<dbReference type="InterPro" id="IPR015424">
    <property type="entry name" value="PyrdxlP-dep_Trfase"/>
</dbReference>
<dbReference type="Pfam" id="PF03711">
    <property type="entry name" value="OKR_DC_1_C"/>
    <property type="match status" value="1"/>
</dbReference>
<accession>A0A1M7TZC8</accession>
<reference evidence="8 9" key="1">
    <citation type="submission" date="2016-11" db="EMBL/GenBank/DDBJ databases">
        <authorList>
            <person name="Jaros S."/>
            <person name="Januszkiewicz K."/>
            <person name="Wedrychowicz H."/>
        </authorList>
    </citation>
    <scope>NUCLEOTIDE SEQUENCE [LARGE SCALE GENOMIC DNA]</scope>
    <source>
        <strain evidence="8 9">DSM 46144</strain>
    </source>
</reference>
<evidence type="ECO:0000256" key="1">
    <source>
        <dbReference type="ARBA" id="ARBA00001933"/>
    </source>
</evidence>
<dbReference type="InterPro" id="IPR015421">
    <property type="entry name" value="PyrdxlP-dep_Trfase_major"/>
</dbReference>
<keyword evidence="9" id="KW-1185">Reference proteome</keyword>
<name>A0A1M7TZC8_9ACTN</name>
<evidence type="ECO:0000259" key="6">
    <source>
        <dbReference type="Pfam" id="PF01276"/>
    </source>
</evidence>
<proteinExistence type="inferred from homology"/>
<evidence type="ECO:0000313" key="9">
    <source>
        <dbReference type="Proteomes" id="UP000184440"/>
    </source>
</evidence>
<feature type="domain" description="Orn/Lys/Arg decarboxylases family 1 pyridoxal-P attachment site" evidence="6">
    <location>
        <begin position="5"/>
        <end position="353"/>
    </location>
</feature>
<evidence type="ECO:0000256" key="5">
    <source>
        <dbReference type="ARBA" id="ARBA00023239"/>
    </source>
</evidence>
<evidence type="ECO:0000256" key="3">
    <source>
        <dbReference type="ARBA" id="ARBA00022793"/>
    </source>
</evidence>
<dbReference type="InterPro" id="IPR000310">
    <property type="entry name" value="Orn/Lys/Arg_deCO2ase_major_dom"/>
</dbReference>
<dbReference type="PANTHER" id="PTHR43277">
    <property type="entry name" value="ARGININE DECARBOXYLASE"/>
    <property type="match status" value="1"/>
</dbReference>
<feature type="domain" description="Orn/Lys/Arg decarboxylase C-terminal" evidence="7">
    <location>
        <begin position="390"/>
        <end position="453"/>
    </location>
</feature>
<evidence type="ECO:0000259" key="7">
    <source>
        <dbReference type="Pfam" id="PF03711"/>
    </source>
</evidence>
<dbReference type="EMBL" id="FRCS01000007">
    <property type="protein sequence ID" value="SHN76064.1"/>
    <property type="molecule type" value="Genomic_DNA"/>
</dbReference>
<dbReference type="Proteomes" id="UP000184440">
    <property type="component" value="Unassembled WGS sequence"/>
</dbReference>
<dbReference type="PANTHER" id="PTHR43277:SF4">
    <property type="entry name" value="ARGININE DECARBOXYLASE"/>
    <property type="match status" value="1"/>
</dbReference>
<dbReference type="SUPFAM" id="SSF55904">
    <property type="entry name" value="Ornithine decarboxylase C-terminal domain"/>
    <property type="match status" value="1"/>
</dbReference>
<dbReference type="Pfam" id="PF01276">
    <property type="entry name" value="OKR_DC_1"/>
    <property type="match status" value="1"/>
</dbReference>
<dbReference type="AlphaFoldDB" id="A0A1M7TZC8"/>
<keyword evidence="5" id="KW-0456">Lyase</keyword>
<dbReference type="GO" id="GO:0016831">
    <property type="term" value="F:carboxy-lyase activity"/>
    <property type="evidence" value="ECO:0007669"/>
    <property type="project" value="UniProtKB-KW"/>
</dbReference>